<dbReference type="GO" id="GO:0005886">
    <property type="term" value="C:plasma membrane"/>
    <property type="evidence" value="ECO:0007669"/>
    <property type="project" value="UniProtKB-SubCell"/>
</dbReference>
<evidence type="ECO:0000256" key="8">
    <source>
        <dbReference type="ARBA" id="ARBA00022729"/>
    </source>
</evidence>
<evidence type="ECO:0000256" key="14">
    <source>
        <dbReference type="ARBA" id="ARBA00023026"/>
    </source>
</evidence>
<dbReference type="SUPFAM" id="SSF52172">
    <property type="entry name" value="CheY-like"/>
    <property type="match status" value="2"/>
</dbReference>
<dbReference type="FunFam" id="3.30.565.10:FF:000010">
    <property type="entry name" value="Sensor histidine kinase RcsC"/>
    <property type="match status" value="1"/>
</dbReference>
<keyword evidence="13" id="KW-0902">Two-component regulatory system</keyword>
<dbReference type="InterPro" id="IPR003594">
    <property type="entry name" value="HATPase_dom"/>
</dbReference>
<dbReference type="InterPro" id="IPR013767">
    <property type="entry name" value="PAS_fold"/>
</dbReference>
<dbReference type="CDD" id="cd16922">
    <property type="entry name" value="HATPase_EvgS-ArcB-TorS-like"/>
    <property type="match status" value="1"/>
</dbReference>
<dbReference type="CDD" id="cd00082">
    <property type="entry name" value="HisKA"/>
    <property type="match status" value="1"/>
</dbReference>
<dbReference type="InterPro" id="IPR000700">
    <property type="entry name" value="PAS-assoc_C"/>
</dbReference>
<evidence type="ECO:0000256" key="19">
    <source>
        <dbReference type="PROSITE-ProRule" id="PRU00169"/>
    </source>
</evidence>
<evidence type="ECO:0000259" key="27">
    <source>
        <dbReference type="PROSITE" id="PS50894"/>
    </source>
</evidence>
<dbReference type="PROSITE" id="PS50109">
    <property type="entry name" value="HIS_KIN"/>
    <property type="match status" value="1"/>
</dbReference>
<dbReference type="PROSITE" id="PS50112">
    <property type="entry name" value="PAS"/>
    <property type="match status" value="1"/>
</dbReference>
<feature type="domain" description="Response regulatory" evidence="23">
    <location>
        <begin position="754"/>
        <end position="876"/>
    </location>
</feature>
<dbReference type="RefSeq" id="WP_182160873.1">
    <property type="nucleotide sequence ID" value="NZ_JACEZT010000003.1"/>
</dbReference>
<dbReference type="SMART" id="SM00388">
    <property type="entry name" value="HisKA"/>
    <property type="match status" value="1"/>
</dbReference>
<evidence type="ECO:0000313" key="28">
    <source>
        <dbReference type="EMBL" id="MBA5636751.1"/>
    </source>
</evidence>
<dbReference type="InterPro" id="IPR001789">
    <property type="entry name" value="Sig_transdc_resp-reg_receiver"/>
</dbReference>
<keyword evidence="7 21" id="KW-0812">Transmembrane</keyword>
<evidence type="ECO:0000256" key="6">
    <source>
        <dbReference type="ARBA" id="ARBA00022679"/>
    </source>
</evidence>
<keyword evidence="4" id="KW-1003">Cell membrane</keyword>
<evidence type="ECO:0000256" key="7">
    <source>
        <dbReference type="ARBA" id="ARBA00022692"/>
    </source>
</evidence>
<proteinExistence type="predicted"/>
<dbReference type="PROSITE" id="PS50885">
    <property type="entry name" value="HAMP"/>
    <property type="match status" value="1"/>
</dbReference>
<dbReference type="SUPFAM" id="SSF55785">
    <property type="entry name" value="PYP-like sensor domain (PAS domain)"/>
    <property type="match status" value="1"/>
</dbReference>
<keyword evidence="11" id="KW-0067">ATP-binding</keyword>
<dbReference type="InterPro" id="IPR008207">
    <property type="entry name" value="Sig_transdc_His_kin_Hpt_dom"/>
</dbReference>
<dbReference type="Pfam" id="PF01627">
    <property type="entry name" value="Hpt"/>
    <property type="match status" value="1"/>
</dbReference>
<dbReference type="InterPro" id="IPR004358">
    <property type="entry name" value="Sig_transdc_His_kin-like_C"/>
</dbReference>
<dbReference type="Proteomes" id="UP000534388">
    <property type="component" value="Unassembled WGS sequence"/>
</dbReference>
<gene>
    <name evidence="28" type="ORF">H3H37_06745</name>
</gene>
<dbReference type="SUPFAM" id="SSF55874">
    <property type="entry name" value="ATPase domain of HSP90 chaperone/DNA topoisomerase II/histidine kinase"/>
    <property type="match status" value="1"/>
</dbReference>
<dbReference type="PANTHER" id="PTHR45339">
    <property type="entry name" value="HYBRID SIGNAL TRANSDUCTION HISTIDINE KINASE J"/>
    <property type="match status" value="1"/>
</dbReference>
<dbReference type="AlphaFoldDB" id="A0A7W2EQE9"/>
<keyword evidence="20" id="KW-0175">Coiled coil</keyword>
<dbReference type="CDD" id="cd00130">
    <property type="entry name" value="PAS"/>
    <property type="match status" value="1"/>
</dbReference>
<dbReference type="CDD" id="cd12914">
    <property type="entry name" value="PDC1_DGC_like"/>
    <property type="match status" value="1"/>
</dbReference>
<dbReference type="GO" id="GO:0006355">
    <property type="term" value="P:regulation of DNA-templated transcription"/>
    <property type="evidence" value="ECO:0007669"/>
    <property type="project" value="InterPro"/>
</dbReference>
<dbReference type="Gene3D" id="3.30.565.10">
    <property type="entry name" value="Histidine kinase-like ATPase, C-terminal domain"/>
    <property type="match status" value="1"/>
</dbReference>
<dbReference type="InterPro" id="IPR003660">
    <property type="entry name" value="HAMP_dom"/>
</dbReference>
<dbReference type="Pfam" id="PF00989">
    <property type="entry name" value="PAS"/>
    <property type="match status" value="1"/>
</dbReference>
<feature type="domain" description="Histidine kinase" evidence="22">
    <location>
        <begin position="513"/>
        <end position="737"/>
    </location>
</feature>
<evidence type="ECO:0000256" key="17">
    <source>
        <dbReference type="ARBA" id="ARBA00070152"/>
    </source>
</evidence>
<keyword evidence="9" id="KW-0547">Nucleotide-binding</keyword>
<dbReference type="InterPro" id="IPR036890">
    <property type="entry name" value="HATPase_C_sf"/>
</dbReference>
<evidence type="ECO:0000256" key="3">
    <source>
        <dbReference type="ARBA" id="ARBA00012438"/>
    </source>
</evidence>
<keyword evidence="29" id="KW-1185">Reference proteome</keyword>
<protein>
    <recommendedName>
        <fullName evidence="17">Virulence sensor protein BvgS</fullName>
        <ecNumber evidence="3">2.7.13.3</ecNumber>
    </recommendedName>
</protein>
<evidence type="ECO:0000256" key="1">
    <source>
        <dbReference type="ARBA" id="ARBA00000085"/>
    </source>
</evidence>
<dbReference type="Pfam" id="PF00672">
    <property type="entry name" value="HAMP"/>
    <property type="match status" value="1"/>
</dbReference>
<keyword evidence="10" id="KW-0418">Kinase</keyword>
<evidence type="ECO:0000259" key="22">
    <source>
        <dbReference type="PROSITE" id="PS50109"/>
    </source>
</evidence>
<dbReference type="CDD" id="cd17546">
    <property type="entry name" value="REC_hyHK_CKI1_RcsC-like"/>
    <property type="match status" value="2"/>
</dbReference>
<dbReference type="Gene3D" id="3.30.450.20">
    <property type="entry name" value="PAS domain"/>
    <property type="match status" value="2"/>
</dbReference>
<evidence type="ECO:0000256" key="18">
    <source>
        <dbReference type="PROSITE-ProRule" id="PRU00110"/>
    </source>
</evidence>
<accession>A0A7W2EQE9</accession>
<comment type="caution">
    <text evidence="28">The sequence shown here is derived from an EMBL/GenBank/DDBJ whole genome shotgun (WGS) entry which is preliminary data.</text>
</comment>
<feature type="transmembrane region" description="Helical" evidence="21">
    <location>
        <begin position="287"/>
        <end position="307"/>
    </location>
</feature>
<dbReference type="CDD" id="cd18774">
    <property type="entry name" value="PDC2_HK_sensor"/>
    <property type="match status" value="1"/>
</dbReference>
<dbReference type="PANTHER" id="PTHR45339:SF1">
    <property type="entry name" value="HYBRID SIGNAL TRANSDUCTION HISTIDINE KINASE J"/>
    <property type="match status" value="1"/>
</dbReference>
<evidence type="ECO:0000256" key="5">
    <source>
        <dbReference type="ARBA" id="ARBA00022553"/>
    </source>
</evidence>
<feature type="coiled-coil region" evidence="20">
    <location>
        <begin position="483"/>
        <end position="510"/>
    </location>
</feature>
<evidence type="ECO:0000256" key="15">
    <source>
        <dbReference type="ARBA" id="ARBA00023136"/>
    </source>
</evidence>
<dbReference type="EC" id="2.7.13.3" evidence="3"/>
<dbReference type="SMART" id="SM00304">
    <property type="entry name" value="HAMP"/>
    <property type="match status" value="1"/>
</dbReference>
<feature type="domain" description="HAMP" evidence="26">
    <location>
        <begin position="307"/>
        <end position="360"/>
    </location>
</feature>
<keyword evidence="15 21" id="KW-0472">Membrane</keyword>
<organism evidence="28 29">
    <name type="scientific">Rugamonas brunnea</name>
    <dbReference type="NCBI Taxonomy" id="2758569"/>
    <lineage>
        <taxon>Bacteria</taxon>
        <taxon>Pseudomonadati</taxon>
        <taxon>Pseudomonadota</taxon>
        <taxon>Betaproteobacteria</taxon>
        <taxon>Burkholderiales</taxon>
        <taxon>Oxalobacteraceae</taxon>
        <taxon>Telluria group</taxon>
        <taxon>Rugamonas</taxon>
    </lineage>
</organism>
<dbReference type="NCBIfam" id="TIGR00229">
    <property type="entry name" value="sensory_box"/>
    <property type="match status" value="1"/>
</dbReference>
<dbReference type="GO" id="GO:0005524">
    <property type="term" value="F:ATP binding"/>
    <property type="evidence" value="ECO:0007669"/>
    <property type="project" value="UniProtKB-KW"/>
</dbReference>
<comment type="subcellular location">
    <subcellularLocation>
        <location evidence="2">Cell membrane</location>
        <topology evidence="2">Multi-pass membrane protein</topology>
    </subcellularLocation>
</comment>
<comment type="function">
    <text evidence="16">Member of the two-component regulatory system BvgS/BvgA. Phosphorylates BvgA via a four-step phosphorelay in response to environmental signals.</text>
</comment>
<dbReference type="PROSITE" id="PS50113">
    <property type="entry name" value="PAC"/>
    <property type="match status" value="1"/>
</dbReference>
<reference evidence="28 29" key="1">
    <citation type="submission" date="2020-07" db="EMBL/GenBank/DDBJ databases">
        <title>Novel species isolated from subtropical streams in China.</title>
        <authorList>
            <person name="Lu H."/>
        </authorList>
    </citation>
    <scope>NUCLEOTIDE SEQUENCE [LARGE SCALE GENOMIC DNA]</scope>
    <source>
        <strain evidence="28 29">LX20W</strain>
    </source>
</reference>
<evidence type="ECO:0000256" key="20">
    <source>
        <dbReference type="SAM" id="Coils"/>
    </source>
</evidence>
<evidence type="ECO:0000256" key="4">
    <source>
        <dbReference type="ARBA" id="ARBA00022475"/>
    </source>
</evidence>
<feature type="domain" description="Response regulatory" evidence="23">
    <location>
        <begin position="900"/>
        <end position="1017"/>
    </location>
</feature>
<dbReference type="InterPro" id="IPR003661">
    <property type="entry name" value="HisK_dim/P_dom"/>
</dbReference>
<dbReference type="GO" id="GO:0000155">
    <property type="term" value="F:phosphorelay sensor kinase activity"/>
    <property type="evidence" value="ECO:0007669"/>
    <property type="project" value="InterPro"/>
</dbReference>
<evidence type="ECO:0000256" key="21">
    <source>
        <dbReference type="SAM" id="Phobius"/>
    </source>
</evidence>
<dbReference type="Pfam" id="PF00072">
    <property type="entry name" value="Response_reg"/>
    <property type="match status" value="2"/>
</dbReference>
<dbReference type="Gene3D" id="1.10.287.130">
    <property type="match status" value="1"/>
</dbReference>
<evidence type="ECO:0000256" key="2">
    <source>
        <dbReference type="ARBA" id="ARBA00004651"/>
    </source>
</evidence>
<evidence type="ECO:0000313" key="29">
    <source>
        <dbReference type="Proteomes" id="UP000534388"/>
    </source>
</evidence>
<dbReference type="PROSITE" id="PS50110">
    <property type="entry name" value="RESPONSE_REGULATORY"/>
    <property type="match status" value="2"/>
</dbReference>
<dbReference type="SMART" id="SM00387">
    <property type="entry name" value="HATPase_c"/>
    <property type="match status" value="1"/>
</dbReference>
<dbReference type="PRINTS" id="PR00344">
    <property type="entry name" value="BCTRLSENSOR"/>
</dbReference>
<name>A0A7W2EQE9_9BURK</name>
<dbReference type="InterPro" id="IPR035965">
    <property type="entry name" value="PAS-like_dom_sf"/>
</dbReference>
<dbReference type="CDD" id="cd06225">
    <property type="entry name" value="HAMP"/>
    <property type="match status" value="1"/>
</dbReference>
<feature type="domain" description="PAS" evidence="24">
    <location>
        <begin position="358"/>
        <end position="410"/>
    </location>
</feature>
<feature type="modified residue" description="4-aspartylphosphate" evidence="19">
    <location>
        <position position="808"/>
    </location>
</feature>
<dbReference type="SMART" id="SM00091">
    <property type="entry name" value="PAS"/>
    <property type="match status" value="1"/>
</dbReference>
<dbReference type="SUPFAM" id="SSF47226">
    <property type="entry name" value="Histidine-containing phosphotransfer domain, HPT domain"/>
    <property type="match status" value="1"/>
</dbReference>
<evidence type="ECO:0000256" key="10">
    <source>
        <dbReference type="ARBA" id="ARBA00022777"/>
    </source>
</evidence>
<evidence type="ECO:0000259" key="23">
    <source>
        <dbReference type="PROSITE" id="PS50110"/>
    </source>
</evidence>
<dbReference type="Gene3D" id="6.10.340.10">
    <property type="match status" value="1"/>
</dbReference>
<evidence type="ECO:0000259" key="26">
    <source>
        <dbReference type="PROSITE" id="PS50885"/>
    </source>
</evidence>
<dbReference type="InterPro" id="IPR000014">
    <property type="entry name" value="PAS"/>
</dbReference>
<keyword evidence="14" id="KW-0843">Virulence</keyword>
<dbReference type="EMBL" id="JACEZT010000003">
    <property type="protein sequence ID" value="MBA5636751.1"/>
    <property type="molecule type" value="Genomic_DNA"/>
</dbReference>
<evidence type="ECO:0000256" key="16">
    <source>
        <dbReference type="ARBA" id="ARBA00058004"/>
    </source>
</evidence>
<comment type="catalytic activity">
    <reaction evidence="1">
        <text>ATP + protein L-histidine = ADP + protein N-phospho-L-histidine.</text>
        <dbReference type="EC" id="2.7.13.3"/>
    </reaction>
</comment>
<dbReference type="InterPro" id="IPR033462">
    <property type="entry name" value="Cache_3-Cache_2"/>
</dbReference>
<keyword evidence="12 21" id="KW-1133">Transmembrane helix</keyword>
<evidence type="ECO:0000259" key="25">
    <source>
        <dbReference type="PROSITE" id="PS50113"/>
    </source>
</evidence>
<dbReference type="Gene3D" id="3.40.50.2300">
    <property type="match status" value="2"/>
</dbReference>
<dbReference type="Pfam" id="PF00512">
    <property type="entry name" value="HisKA"/>
    <property type="match status" value="1"/>
</dbReference>
<sequence length="1168" mass="126201">MKPLGIKAKVALATSLTSIVMIALVTVVQTQRMRDDFTKVLFDQQTALINRTAEELDDKLLMLLGIVERSARLQPPAIATSTEQLRAYYGARAVLSLFDDLLVLAPDGAIVADLPAVPARLGVSAADRAFFQQVMRTRKPMITEPLIGKIGKQPIVQMAAPVLDAQGRVVCVLVGVLRLYKDNLLGHLRTAKVGRSGYYFALTRTDTPIYVLHPDPNRLLHPRPPNANPATTRALREGFEGTVISTNSSGVRALTSLKSLKSVDWVLGASLPADEAFEPFNGVLYRVALWSALAAALAAALIGWLTLRLMAPLLRLHEAIVRLRRDTSHFSPLPVHSGDEIGQLTTAFNSLMHERLAADARLQRLIELAPNAIVVVDGNGRIETFNREAERCFGYARADIIGQPLETLMPARLRDVHTGHRQRFVTSRLSDEPVRMGKGGVLLGLHRDGTEFPIEVNLSAVRTDQGTKVLAVIADVTEPQRLRGELEARAQELERERDRAEAANRAKSDFVANMSHEIRTPMNAVLGMVYLLGNTPLTPQQRKYLTMVRMSGQSLLAILNDVLDFSKIEASRMELSPTEFELDEVLNTLATTMTMSAGDKELELAIEVEPDVPRLLRGDALRLQQVLVNLAGNAIKFTAQGEVVVSVALAGRDGGDAGTARLRFEVRDTGIGITEQQQGQLFTAFSQGDESITRRFGGTGLGLAISKRLIEMMGGRIEVSSVVGQGARFWFTLPFDVLPAQERPRRAPALGPLRVLVADDNRTSRELIGKLIRAWGWQADEVESGTAALAHYRAQRDAGQPYDVVLADWHMADMGGLASAKAICKAAHGGKQPIVVMINAFALDRLEQISSAPEADVVLVKPITSSNLFDALHQALAANAGPADAPAPARGIAGRLRGVHLLLVEDNLLNQTVARGILEQAGATLDVVGDGQQAVDLLRSSAGHYDAVLMDMQMPVLDGFSATRILRQELGLRLPVIAMTAGVLASERSRCVEAGISDFIPKPIEVEQMLAVIERQLPATLARAASEVAPAAAQTPPTAATAVDGDAPADAAVFSMDSLMRVMGKDPKGREVMFKMVRGALDAGEQPLADAATALREGRPQDASRLYHSLRGAVGVLGAKRLVQATLAAEAAIAEGRDDEAQAHWQAVHAELAATLEQARAWLAREQG</sequence>
<feature type="domain" description="PAC" evidence="25">
    <location>
        <begin position="430"/>
        <end position="488"/>
    </location>
</feature>
<evidence type="ECO:0000256" key="13">
    <source>
        <dbReference type="ARBA" id="ARBA00023012"/>
    </source>
</evidence>
<feature type="domain" description="HPt" evidence="27">
    <location>
        <begin position="1069"/>
        <end position="1162"/>
    </location>
</feature>
<keyword evidence="6" id="KW-0808">Transferase</keyword>
<dbReference type="InterPro" id="IPR036097">
    <property type="entry name" value="HisK_dim/P_sf"/>
</dbReference>
<dbReference type="InterPro" id="IPR036641">
    <property type="entry name" value="HPT_dom_sf"/>
</dbReference>
<dbReference type="Gene3D" id="1.20.120.160">
    <property type="entry name" value="HPT domain"/>
    <property type="match status" value="1"/>
</dbReference>
<dbReference type="Pfam" id="PF02518">
    <property type="entry name" value="HATPase_c"/>
    <property type="match status" value="1"/>
</dbReference>
<evidence type="ECO:0000256" key="12">
    <source>
        <dbReference type="ARBA" id="ARBA00022989"/>
    </source>
</evidence>
<feature type="modified residue" description="Phosphohistidine" evidence="18">
    <location>
        <position position="1108"/>
    </location>
</feature>
<keyword evidence="5 19" id="KW-0597">Phosphoprotein</keyword>
<dbReference type="PROSITE" id="PS50894">
    <property type="entry name" value="HPT"/>
    <property type="match status" value="1"/>
</dbReference>
<dbReference type="FunFam" id="1.10.287.130:FF:000004">
    <property type="entry name" value="Ethylene receptor 1"/>
    <property type="match status" value="1"/>
</dbReference>
<keyword evidence="8" id="KW-0732">Signal</keyword>
<dbReference type="InterPro" id="IPR005467">
    <property type="entry name" value="His_kinase_dom"/>
</dbReference>
<dbReference type="Pfam" id="PF17201">
    <property type="entry name" value="Cache_3-Cache_2"/>
    <property type="match status" value="1"/>
</dbReference>
<evidence type="ECO:0000256" key="9">
    <source>
        <dbReference type="ARBA" id="ARBA00022741"/>
    </source>
</evidence>
<feature type="modified residue" description="4-aspartylphosphate" evidence="19">
    <location>
        <position position="951"/>
    </location>
</feature>
<dbReference type="SMART" id="SM00448">
    <property type="entry name" value="REC"/>
    <property type="match status" value="2"/>
</dbReference>
<dbReference type="InterPro" id="IPR011006">
    <property type="entry name" value="CheY-like_superfamily"/>
</dbReference>
<evidence type="ECO:0000259" key="24">
    <source>
        <dbReference type="PROSITE" id="PS50112"/>
    </source>
</evidence>
<dbReference type="SUPFAM" id="SSF47384">
    <property type="entry name" value="Homodimeric domain of signal transducing histidine kinase"/>
    <property type="match status" value="1"/>
</dbReference>
<evidence type="ECO:0000256" key="11">
    <source>
        <dbReference type="ARBA" id="ARBA00022840"/>
    </source>
</evidence>